<dbReference type="RefSeq" id="WP_354698740.1">
    <property type="nucleotide sequence ID" value="NZ_CP114014.1"/>
</dbReference>
<protein>
    <recommendedName>
        <fullName evidence="1">ER-bound oxygenase mpaB/mpaB'/Rubber oxygenase catalytic domain-containing protein</fullName>
    </recommendedName>
</protein>
<evidence type="ECO:0000259" key="1">
    <source>
        <dbReference type="Pfam" id="PF09995"/>
    </source>
</evidence>
<sequence length="300" mass="32657">MASILPPPDEYAALAPRPGSPVAVAFNDVRALSAAGYATLLQVAHPTVGAGVHQYSSFVKDPWGRLLRTLDYVHGTVSGGPELAGTIGKRVREMHRTIRGHRGDGVAYSAMEPDAFAWVHATLASSIVDGHRQFARPMTDTQAEAFWAQWIDVGKLIGVRPRDLPATWRDFRPYFDRVVREELTWTPAVPELLETLDRPAPPAIPGLHPALWSVMRRPMALQLRIATVGMLPPDLRPRLGVSLTRSEETAFRVLSAASRAATPLIRGPLGEFGPTYVKYRRAALERGDVAAATPAAKLAA</sequence>
<dbReference type="Pfam" id="PF09995">
    <property type="entry name" value="MPAB_Lcp_cat"/>
    <property type="match status" value="1"/>
</dbReference>
<organism evidence="2">
    <name type="scientific">Paraconexibacter sp. AEG42_29</name>
    <dbReference type="NCBI Taxonomy" id="2997339"/>
    <lineage>
        <taxon>Bacteria</taxon>
        <taxon>Bacillati</taxon>
        <taxon>Actinomycetota</taxon>
        <taxon>Thermoleophilia</taxon>
        <taxon>Solirubrobacterales</taxon>
        <taxon>Paraconexibacteraceae</taxon>
        <taxon>Paraconexibacter</taxon>
    </lineage>
</organism>
<reference evidence="2" key="1">
    <citation type="submission" date="2022-12" db="EMBL/GenBank/DDBJ databases">
        <title>Paraconexibacter alkalitolerans sp. nov. and Baekduia alba sp. nov., isolated from soil and emended description of the genera Paraconexibacter (Chun et al., 2020) and Baekduia (An et al., 2020).</title>
        <authorList>
            <person name="Vieira S."/>
            <person name="Huber K.J."/>
            <person name="Geppert A."/>
            <person name="Wolf J."/>
            <person name="Neumann-Schaal M."/>
            <person name="Muesken M."/>
            <person name="Overmann J."/>
        </authorList>
    </citation>
    <scope>NUCLEOTIDE SEQUENCE</scope>
    <source>
        <strain evidence="2">AEG42_29</strain>
    </source>
</reference>
<evidence type="ECO:0000313" key="2">
    <source>
        <dbReference type="EMBL" id="XAY07548.1"/>
    </source>
</evidence>
<gene>
    <name evidence="2" type="ORF">DSM112329_04433</name>
</gene>
<proteinExistence type="predicted"/>
<dbReference type="GO" id="GO:0016491">
    <property type="term" value="F:oxidoreductase activity"/>
    <property type="evidence" value="ECO:0007669"/>
    <property type="project" value="InterPro"/>
</dbReference>
<name>A0AAU7B0Z0_9ACTN</name>
<dbReference type="PANTHER" id="PTHR36151:SF3">
    <property type="entry name" value="ER-BOUND OXYGENASE MPAB_MPAB'_RUBBER OXYGENASE CATALYTIC DOMAIN-CONTAINING PROTEIN"/>
    <property type="match status" value="1"/>
</dbReference>
<accession>A0AAU7B0Z0</accession>
<dbReference type="AlphaFoldDB" id="A0AAU7B0Z0"/>
<dbReference type="InterPro" id="IPR018713">
    <property type="entry name" value="MPAB/Lcp_cat_dom"/>
</dbReference>
<dbReference type="PANTHER" id="PTHR36151">
    <property type="entry name" value="BLR2777 PROTEIN"/>
    <property type="match status" value="1"/>
</dbReference>
<feature type="domain" description="ER-bound oxygenase mpaB/mpaB'/Rubber oxygenase catalytic" evidence="1">
    <location>
        <begin position="28"/>
        <end position="260"/>
    </location>
</feature>
<dbReference type="KEGG" id="parq:DSM112329_04433"/>
<dbReference type="EMBL" id="CP114014">
    <property type="protein sequence ID" value="XAY07548.1"/>
    <property type="molecule type" value="Genomic_DNA"/>
</dbReference>